<dbReference type="InterPro" id="IPR022265">
    <property type="entry name" value="CHP03790"/>
</dbReference>
<dbReference type="NCBIfam" id="TIGR03790">
    <property type="entry name" value="TIGR03790 family protein"/>
    <property type="match status" value="1"/>
</dbReference>
<organism evidence="2 3">
    <name type="scientific">Rhodocyclus tenuis</name>
    <name type="common">Rhodospirillum tenue</name>
    <dbReference type="NCBI Taxonomy" id="1066"/>
    <lineage>
        <taxon>Bacteria</taxon>
        <taxon>Pseudomonadati</taxon>
        <taxon>Pseudomonadota</taxon>
        <taxon>Betaproteobacteria</taxon>
        <taxon>Rhodocyclales</taxon>
        <taxon>Rhodocyclaceae</taxon>
        <taxon>Rhodocyclus</taxon>
    </lineage>
</organism>
<sequence>MSLLRLVLLAASLCSCLLPAPASASPQLLLPHSGLSPDELMLIVNEDDSLSRQVAAYYQKARNIPERNVVRLHFAPGRSALSPDEFMRLRREIEAATPPHIQAYAVAWTQPYQVGCMSLTAALAFGFDERFCSRQCGKTAASPYFNSPTLYPATELHMRPAMLLAGQDFAQVKALIDRGVAADGSFPTGTAYLLSTADSARNVRAAGFARTAQALAGVFPVEVLHANALAERNDVLFYFTGVAQVPQLDTLQFQPGALADHLTSFGGRLSDSSQMSSLRWLEAGATASYGTVSEPCNHLEKFPLPALAMLFYAGGSTAIEAYWKSVAWPGEGVFIGEPLARPFAPSWRETAPGEYEVRLYSATAGRVRLAFAASPMGPFKPLPLTLALQRGANRLVFSLPREASGYVKMLWP</sequence>
<gene>
    <name evidence="2" type="ORF">GGD90_003511</name>
</gene>
<feature type="signal peptide" evidence="1">
    <location>
        <begin position="1"/>
        <end position="24"/>
    </location>
</feature>
<feature type="chain" id="PRO_5032322804" evidence="1">
    <location>
        <begin position="25"/>
        <end position="412"/>
    </location>
</feature>
<dbReference type="AlphaFoldDB" id="A0A840G3W2"/>
<keyword evidence="1" id="KW-0732">Signal</keyword>
<evidence type="ECO:0000256" key="1">
    <source>
        <dbReference type="SAM" id="SignalP"/>
    </source>
</evidence>
<dbReference type="RefSeq" id="WP_221227827.1">
    <property type="nucleotide sequence ID" value="NZ_JACIGE010000018.1"/>
</dbReference>
<protein>
    <submittedName>
        <fullName evidence="2">Uncharacterized protein (TIGR03790 family)</fullName>
    </submittedName>
</protein>
<keyword evidence="3" id="KW-1185">Reference proteome</keyword>
<name>A0A840G3W2_RHOTE</name>
<dbReference type="PROSITE" id="PS51257">
    <property type="entry name" value="PROKAR_LIPOPROTEIN"/>
    <property type="match status" value="1"/>
</dbReference>
<reference evidence="2 3" key="1">
    <citation type="submission" date="2020-08" db="EMBL/GenBank/DDBJ databases">
        <title>Genome sequencing of Purple Non-Sulfur Bacteria from various extreme environments.</title>
        <authorList>
            <person name="Mayer M."/>
        </authorList>
    </citation>
    <scope>NUCLEOTIDE SEQUENCE [LARGE SCALE GENOMIC DNA]</scope>
    <source>
        <strain evidence="2 3">2761</strain>
    </source>
</reference>
<evidence type="ECO:0000313" key="3">
    <source>
        <dbReference type="Proteomes" id="UP000587070"/>
    </source>
</evidence>
<evidence type="ECO:0000313" key="2">
    <source>
        <dbReference type="EMBL" id="MBB4249107.1"/>
    </source>
</evidence>
<comment type="caution">
    <text evidence="2">The sequence shown here is derived from an EMBL/GenBank/DDBJ whole genome shotgun (WGS) entry which is preliminary data.</text>
</comment>
<dbReference type="Proteomes" id="UP000587070">
    <property type="component" value="Unassembled WGS sequence"/>
</dbReference>
<proteinExistence type="predicted"/>
<dbReference type="EMBL" id="JACIGE010000018">
    <property type="protein sequence ID" value="MBB4249107.1"/>
    <property type="molecule type" value="Genomic_DNA"/>
</dbReference>
<accession>A0A840G3W2</accession>